<feature type="transmembrane region" description="Helical" evidence="1">
    <location>
        <begin position="21"/>
        <end position="42"/>
    </location>
</feature>
<reference evidence="2 3" key="1">
    <citation type="journal article" date="2018" name="Sci. Data">
        <title>The draft genome sequence of cork oak.</title>
        <authorList>
            <person name="Ramos A.M."/>
            <person name="Usie A."/>
            <person name="Barbosa P."/>
            <person name="Barros P.M."/>
            <person name="Capote T."/>
            <person name="Chaves I."/>
            <person name="Simoes F."/>
            <person name="Abreu I."/>
            <person name="Carrasquinho I."/>
            <person name="Faro C."/>
            <person name="Guimaraes J.B."/>
            <person name="Mendonca D."/>
            <person name="Nobrega F."/>
            <person name="Rodrigues L."/>
            <person name="Saibo N.J.M."/>
            <person name="Varela M.C."/>
            <person name="Egas C."/>
            <person name="Matos J."/>
            <person name="Miguel C.M."/>
            <person name="Oliveira M.M."/>
            <person name="Ricardo C.P."/>
            <person name="Goncalves S."/>
        </authorList>
    </citation>
    <scope>NUCLEOTIDE SEQUENCE [LARGE SCALE GENOMIC DNA]</scope>
    <source>
        <strain evidence="3">cv. HL8</strain>
    </source>
</reference>
<comment type="caution">
    <text evidence="2">The sequence shown here is derived from an EMBL/GenBank/DDBJ whole genome shotgun (WGS) entry which is preliminary data.</text>
</comment>
<keyword evidence="1" id="KW-0472">Membrane</keyword>
<name>A0AAW0KP87_QUESU</name>
<gene>
    <name evidence="2" type="ORF">CFP56_016848</name>
</gene>
<protein>
    <submittedName>
        <fullName evidence="2">Uncharacterized protein</fullName>
    </submittedName>
</protein>
<evidence type="ECO:0000256" key="1">
    <source>
        <dbReference type="SAM" id="Phobius"/>
    </source>
</evidence>
<evidence type="ECO:0000313" key="3">
    <source>
        <dbReference type="Proteomes" id="UP000237347"/>
    </source>
</evidence>
<keyword evidence="1" id="KW-1133">Transmembrane helix</keyword>
<sequence>CLCPIRAWVSKSQNFPRSLEGLVVINDILALAATTMFLIALLTERSQPSIISVCYLCV</sequence>
<dbReference type="Proteomes" id="UP000237347">
    <property type="component" value="Unassembled WGS sequence"/>
</dbReference>
<proteinExistence type="predicted"/>
<keyword evidence="3" id="KW-1185">Reference proteome</keyword>
<accession>A0AAW0KP87</accession>
<dbReference type="EMBL" id="PKMF04000265">
    <property type="protein sequence ID" value="KAK7840269.1"/>
    <property type="molecule type" value="Genomic_DNA"/>
</dbReference>
<dbReference type="AlphaFoldDB" id="A0AAW0KP87"/>
<organism evidence="2 3">
    <name type="scientific">Quercus suber</name>
    <name type="common">Cork oak</name>
    <dbReference type="NCBI Taxonomy" id="58331"/>
    <lineage>
        <taxon>Eukaryota</taxon>
        <taxon>Viridiplantae</taxon>
        <taxon>Streptophyta</taxon>
        <taxon>Embryophyta</taxon>
        <taxon>Tracheophyta</taxon>
        <taxon>Spermatophyta</taxon>
        <taxon>Magnoliopsida</taxon>
        <taxon>eudicotyledons</taxon>
        <taxon>Gunneridae</taxon>
        <taxon>Pentapetalae</taxon>
        <taxon>rosids</taxon>
        <taxon>fabids</taxon>
        <taxon>Fagales</taxon>
        <taxon>Fagaceae</taxon>
        <taxon>Quercus</taxon>
    </lineage>
</organism>
<feature type="non-terminal residue" evidence="2">
    <location>
        <position position="1"/>
    </location>
</feature>
<evidence type="ECO:0000313" key="2">
    <source>
        <dbReference type="EMBL" id="KAK7840269.1"/>
    </source>
</evidence>
<keyword evidence="1" id="KW-0812">Transmembrane</keyword>